<dbReference type="AlphaFoldDB" id="A0AAD8T0H7"/>
<gene>
    <name evidence="2" type="ORF">QYE76_055496</name>
</gene>
<protein>
    <submittedName>
        <fullName evidence="2">Uncharacterized protein</fullName>
    </submittedName>
</protein>
<name>A0AAD8T0H7_LOLMU</name>
<proteinExistence type="predicted"/>
<feature type="region of interest" description="Disordered" evidence="1">
    <location>
        <begin position="70"/>
        <end position="96"/>
    </location>
</feature>
<dbReference type="Proteomes" id="UP001231189">
    <property type="component" value="Unassembled WGS sequence"/>
</dbReference>
<evidence type="ECO:0000256" key="1">
    <source>
        <dbReference type="SAM" id="MobiDB-lite"/>
    </source>
</evidence>
<dbReference type="EMBL" id="JAUUTY010000003">
    <property type="protein sequence ID" value="KAK1667337.1"/>
    <property type="molecule type" value="Genomic_DNA"/>
</dbReference>
<reference evidence="2" key="1">
    <citation type="submission" date="2023-07" db="EMBL/GenBank/DDBJ databases">
        <title>A chromosome-level genome assembly of Lolium multiflorum.</title>
        <authorList>
            <person name="Chen Y."/>
            <person name="Copetti D."/>
            <person name="Kolliker R."/>
            <person name="Studer B."/>
        </authorList>
    </citation>
    <scope>NUCLEOTIDE SEQUENCE</scope>
    <source>
        <strain evidence="2">02402/16</strain>
        <tissue evidence="2">Leaf</tissue>
    </source>
</reference>
<evidence type="ECO:0000313" key="3">
    <source>
        <dbReference type="Proteomes" id="UP001231189"/>
    </source>
</evidence>
<organism evidence="2 3">
    <name type="scientific">Lolium multiflorum</name>
    <name type="common">Italian ryegrass</name>
    <name type="synonym">Lolium perenne subsp. multiflorum</name>
    <dbReference type="NCBI Taxonomy" id="4521"/>
    <lineage>
        <taxon>Eukaryota</taxon>
        <taxon>Viridiplantae</taxon>
        <taxon>Streptophyta</taxon>
        <taxon>Embryophyta</taxon>
        <taxon>Tracheophyta</taxon>
        <taxon>Spermatophyta</taxon>
        <taxon>Magnoliopsida</taxon>
        <taxon>Liliopsida</taxon>
        <taxon>Poales</taxon>
        <taxon>Poaceae</taxon>
        <taxon>BOP clade</taxon>
        <taxon>Pooideae</taxon>
        <taxon>Poodae</taxon>
        <taxon>Poeae</taxon>
        <taxon>Poeae Chloroplast Group 2 (Poeae type)</taxon>
        <taxon>Loliodinae</taxon>
        <taxon>Loliinae</taxon>
        <taxon>Lolium</taxon>
    </lineage>
</organism>
<keyword evidence="3" id="KW-1185">Reference proteome</keyword>
<evidence type="ECO:0000313" key="2">
    <source>
        <dbReference type="EMBL" id="KAK1667337.1"/>
    </source>
</evidence>
<comment type="caution">
    <text evidence="2">The sequence shown here is derived from an EMBL/GenBank/DDBJ whole genome shotgun (WGS) entry which is preliminary data.</text>
</comment>
<accession>A0AAD8T0H7</accession>
<sequence length="96" mass="10993">MPQLVHRRALRFRAPSGQFHFRIRPQLVHRRALCFRAPSGRFHFRRSASERKTGGYELLPPIRSTPLPQLSAPAMRSRWSSRKSGCGGGLARIARM</sequence>